<comment type="caution">
    <text evidence="7">The sequence shown here is derived from an EMBL/GenBank/DDBJ whole genome shotgun (WGS) entry which is preliminary data.</text>
</comment>
<dbReference type="InterPro" id="IPR036390">
    <property type="entry name" value="WH_DNA-bd_sf"/>
</dbReference>
<dbReference type="Gene3D" id="3.40.640.10">
    <property type="entry name" value="Type I PLP-dependent aspartate aminotransferase-like (Major domain)"/>
    <property type="match status" value="1"/>
</dbReference>
<dbReference type="Gene3D" id="3.90.1150.10">
    <property type="entry name" value="Aspartate Aminotransferase, domain 1"/>
    <property type="match status" value="1"/>
</dbReference>
<dbReference type="Proteomes" id="UP001595756">
    <property type="component" value="Unassembled WGS sequence"/>
</dbReference>
<comment type="similarity">
    <text evidence="1">In the C-terminal section; belongs to the class-I pyridoxal-phosphate-dependent aminotransferase family.</text>
</comment>
<reference evidence="8" key="1">
    <citation type="journal article" date="2019" name="Int. J. Syst. Evol. Microbiol.">
        <title>The Global Catalogue of Microorganisms (GCM) 10K type strain sequencing project: providing services to taxonomists for standard genome sequencing and annotation.</title>
        <authorList>
            <consortium name="The Broad Institute Genomics Platform"/>
            <consortium name="The Broad Institute Genome Sequencing Center for Infectious Disease"/>
            <person name="Wu L."/>
            <person name="Ma J."/>
        </authorList>
    </citation>
    <scope>NUCLEOTIDE SEQUENCE [LARGE SCALE GENOMIC DNA]</scope>
    <source>
        <strain evidence="8">CGMCC 1.19029</strain>
    </source>
</reference>
<dbReference type="Gene3D" id="1.10.10.10">
    <property type="entry name" value="Winged helix-like DNA-binding domain superfamily/Winged helix DNA-binding domain"/>
    <property type="match status" value="1"/>
</dbReference>
<dbReference type="InterPro" id="IPR015424">
    <property type="entry name" value="PyrdxlP-dep_Trfase"/>
</dbReference>
<dbReference type="SUPFAM" id="SSF53383">
    <property type="entry name" value="PLP-dependent transferases"/>
    <property type="match status" value="1"/>
</dbReference>
<dbReference type="PANTHER" id="PTHR46577:SF1">
    <property type="entry name" value="HTH-TYPE TRANSCRIPTIONAL REGULATORY PROTEIN GABR"/>
    <property type="match status" value="1"/>
</dbReference>
<keyword evidence="8" id="KW-1185">Reference proteome</keyword>
<dbReference type="RefSeq" id="WP_376813372.1">
    <property type="nucleotide sequence ID" value="NZ_JBHSDY010000007.1"/>
</dbReference>
<keyword evidence="3" id="KW-0805">Transcription regulation</keyword>
<keyword evidence="2" id="KW-0663">Pyridoxal phosphate</keyword>
<accession>A0ABV8S0X7</accession>
<name>A0ABV8S0X7_9BURK</name>
<dbReference type="InterPro" id="IPR000524">
    <property type="entry name" value="Tscrpt_reg_HTH_GntR"/>
</dbReference>
<keyword evidence="7" id="KW-0032">Aminotransferase</keyword>
<dbReference type="InterPro" id="IPR015421">
    <property type="entry name" value="PyrdxlP-dep_Trfase_major"/>
</dbReference>
<dbReference type="PANTHER" id="PTHR46577">
    <property type="entry name" value="HTH-TYPE TRANSCRIPTIONAL REGULATORY PROTEIN GABR"/>
    <property type="match status" value="1"/>
</dbReference>
<dbReference type="InterPro" id="IPR036388">
    <property type="entry name" value="WH-like_DNA-bd_sf"/>
</dbReference>
<dbReference type="InterPro" id="IPR051446">
    <property type="entry name" value="HTH_trans_reg/aminotransferase"/>
</dbReference>
<evidence type="ECO:0000256" key="5">
    <source>
        <dbReference type="ARBA" id="ARBA00023163"/>
    </source>
</evidence>
<sequence length="469" mass="50561">MKPDSVSSLVLKRDGAQPLYAALAEHIESQIQSGELKVGDRLPAQREFAQRLGLNLTTVTRAFRVLSRKGLIVSKAGRGSCVVVPVSGPERTDYPSAPQPDMLDLTVNRPATDAFLTVLPDILKFLPSDPRHATLQDYQPPEGASWLRSALAGWLCATKGLGHVREEQILVTSGAQHALDAILRSLCRPGDYILADAVTYQGVVGLCAMHHLRLVGVAMDDEGMMPDSLDAACRVERPKAIVLVPTLHNPTAITLSAERRQALVRVAAKHAIPIIEDDVYRDLHDDPGPSLASLAPAQTYYIGGFSKSIAPGMRTGFIVAPPDGAAAIATALRINNWCANPLGMWIAAYLIESGLARDIIRQQKAELAQRQALLTRMLGEFDLNTYHTSTHAWLKLPARWSTARFVVAARRRGVAVLGSDLFTLEGADEACPAVRLNVGAPRSQDALHKALDILRATLKSGDALAAGAF</sequence>
<keyword evidence="7" id="KW-0808">Transferase</keyword>
<gene>
    <name evidence="7" type="ORF">ACFO0J_12265</name>
</gene>
<evidence type="ECO:0000256" key="4">
    <source>
        <dbReference type="ARBA" id="ARBA00023125"/>
    </source>
</evidence>
<protein>
    <submittedName>
        <fullName evidence="7">PLP-dependent aminotransferase family protein</fullName>
    </submittedName>
</protein>
<dbReference type="Pfam" id="PF00392">
    <property type="entry name" value="GntR"/>
    <property type="match status" value="1"/>
</dbReference>
<keyword evidence="5" id="KW-0804">Transcription</keyword>
<dbReference type="PROSITE" id="PS50949">
    <property type="entry name" value="HTH_GNTR"/>
    <property type="match status" value="1"/>
</dbReference>
<dbReference type="InterPro" id="IPR004839">
    <property type="entry name" value="Aminotransferase_I/II_large"/>
</dbReference>
<evidence type="ECO:0000259" key="6">
    <source>
        <dbReference type="PROSITE" id="PS50949"/>
    </source>
</evidence>
<dbReference type="InterPro" id="IPR015422">
    <property type="entry name" value="PyrdxlP-dep_Trfase_small"/>
</dbReference>
<dbReference type="CDD" id="cd07377">
    <property type="entry name" value="WHTH_GntR"/>
    <property type="match status" value="1"/>
</dbReference>
<proteinExistence type="inferred from homology"/>
<keyword evidence="4" id="KW-0238">DNA-binding</keyword>
<dbReference type="EMBL" id="JBHSDY010000007">
    <property type="protein sequence ID" value="MFC4298817.1"/>
    <property type="molecule type" value="Genomic_DNA"/>
</dbReference>
<dbReference type="Pfam" id="PF00155">
    <property type="entry name" value="Aminotran_1_2"/>
    <property type="match status" value="1"/>
</dbReference>
<dbReference type="SMART" id="SM00345">
    <property type="entry name" value="HTH_GNTR"/>
    <property type="match status" value="1"/>
</dbReference>
<evidence type="ECO:0000256" key="2">
    <source>
        <dbReference type="ARBA" id="ARBA00022898"/>
    </source>
</evidence>
<evidence type="ECO:0000313" key="8">
    <source>
        <dbReference type="Proteomes" id="UP001595756"/>
    </source>
</evidence>
<evidence type="ECO:0000256" key="3">
    <source>
        <dbReference type="ARBA" id="ARBA00023015"/>
    </source>
</evidence>
<dbReference type="CDD" id="cd00609">
    <property type="entry name" value="AAT_like"/>
    <property type="match status" value="1"/>
</dbReference>
<evidence type="ECO:0000313" key="7">
    <source>
        <dbReference type="EMBL" id="MFC4298817.1"/>
    </source>
</evidence>
<feature type="domain" description="HTH gntR-type" evidence="6">
    <location>
        <begin position="17"/>
        <end position="85"/>
    </location>
</feature>
<evidence type="ECO:0000256" key="1">
    <source>
        <dbReference type="ARBA" id="ARBA00005384"/>
    </source>
</evidence>
<dbReference type="GO" id="GO:0008483">
    <property type="term" value="F:transaminase activity"/>
    <property type="evidence" value="ECO:0007669"/>
    <property type="project" value="UniProtKB-KW"/>
</dbReference>
<dbReference type="SUPFAM" id="SSF46785">
    <property type="entry name" value="Winged helix' DNA-binding domain"/>
    <property type="match status" value="1"/>
</dbReference>
<organism evidence="7 8">
    <name type="scientific">Castellaniella hirudinis</name>
    <dbReference type="NCBI Taxonomy" id="1144617"/>
    <lineage>
        <taxon>Bacteria</taxon>
        <taxon>Pseudomonadati</taxon>
        <taxon>Pseudomonadota</taxon>
        <taxon>Betaproteobacteria</taxon>
        <taxon>Burkholderiales</taxon>
        <taxon>Alcaligenaceae</taxon>
        <taxon>Castellaniella</taxon>
    </lineage>
</organism>